<dbReference type="Proteomes" id="UP000654279">
    <property type="component" value="Unassembled WGS sequence"/>
</dbReference>
<accession>A0A926D1Q8</accession>
<dbReference type="SUPFAM" id="SSF55729">
    <property type="entry name" value="Acyl-CoA N-acyltransferases (Nat)"/>
    <property type="match status" value="2"/>
</dbReference>
<protein>
    <submittedName>
        <fullName evidence="2">DUF2156 domain-containing protein</fullName>
    </submittedName>
</protein>
<dbReference type="PIRSF" id="PIRSF018688">
    <property type="entry name" value="UCP018688"/>
    <property type="match status" value="1"/>
</dbReference>
<dbReference type="PANTHER" id="PTHR41373">
    <property type="entry name" value="DUF2156 DOMAIN-CONTAINING PROTEIN"/>
    <property type="match status" value="1"/>
</dbReference>
<evidence type="ECO:0000313" key="2">
    <source>
        <dbReference type="EMBL" id="MBC8530138.1"/>
    </source>
</evidence>
<reference evidence="2" key="1">
    <citation type="submission" date="2020-08" db="EMBL/GenBank/DDBJ databases">
        <title>Genome public.</title>
        <authorList>
            <person name="Liu C."/>
            <person name="Sun Q."/>
        </authorList>
    </citation>
    <scope>NUCLEOTIDE SEQUENCE</scope>
    <source>
        <strain evidence="2">NSJ-44</strain>
    </source>
</reference>
<dbReference type="RefSeq" id="WP_249285878.1">
    <property type="nucleotide sequence ID" value="NZ_JACRSO010000006.1"/>
</dbReference>
<evidence type="ECO:0000259" key="1">
    <source>
        <dbReference type="Pfam" id="PF09924"/>
    </source>
</evidence>
<comment type="caution">
    <text evidence="2">The sequence shown here is derived from an EMBL/GenBank/DDBJ whole genome shotgun (WGS) entry which is preliminary data.</text>
</comment>
<dbReference type="EMBL" id="JACRSO010000006">
    <property type="protein sequence ID" value="MBC8530138.1"/>
    <property type="molecule type" value="Genomic_DNA"/>
</dbReference>
<feature type="domain" description="Phosphatidylglycerol lysyltransferase C-terminal" evidence="1">
    <location>
        <begin position="23"/>
        <end position="301"/>
    </location>
</feature>
<dbReference type="InterPro" id="IPR024320">
    <property type="entry name" value="LPG_synthase_C"/>
</dbReference>
<dbReference type="Pfam" id="PF09924">
    <property type="entry name" value="LPG_synthase_C"/>
    <property type="match status" value="1"/>
</dbReference>
<organism evidence="2 3">
    <name type="scientific">Luoshenia tenuis</name>
    <dbReference type="NCBI Taxonomy" id="2763654"/>
    <lineage>
        <taxon>Bacteria</taxon>
        <taxon>Bacillati</taxon>
        <taxon>Bacillota</taxon>
        <taxon>Clostridia</taxon>
        <taxon>Christensenellales</taxon>
        <taxon>Christensenellaceae</taxon>
        <taxon>Luoshenia</taxon>
    </lineage>
</organism>
<gene>
    <name evidence="2" type="ORF">H8699_11915</name>
</gene>
<proteinExistence type="predicted"/>
<sequence>MALTYQQIQLEDKEQIDTYLKPYHFENSELTFMDLFVWRKSWSFEWAQGDGALYIRGKGPDGSCFVYPPFARDRESLVRAMDHLIAQAKEQGKPLCMREISEPLAGELRCLYADQLIFTYNDDYSDYVYNRQDLLELKGKRYHAKRNHVNRFKSLYAYCYEPLSPENVEECAQAAARWEQLKQEAGLTQEEAQTIAYEHIALREALSHFEALQAQGGAIRIDGQIQAFCVGELLTPQVGCVHFEKADAQYHGLYAVINQEFIAHTWPEALYINREEDMGLPGLRKAKQSYYPVKMIRKYRAELR</sequence>
<name>A0A926D1Q8_9FIRM</name>
<dbReference type="InterPro" id="IPR016181">
    <property type="entry name" value="Acyl_CoA_acyltransferase"/>
</dbReference>
<keyword evidence="3" id="KW-1185">Reference proteome</keyword>
<dbReference type="AlphaFoldDB" id="A0A926D1Q8"/>
<evidence type="ECO:0000313" key="3">
    <source>
        <dbReference type="Proteomes" id="UP000654279"/>
    </source>
</evidence>
<dbReference type="Gene3D" id="3.40.630.30">
    <property type="match status" value="1"/>
</dbReference>
<dbReference type="InterPro" id="IPR016732">
    <property type="entry name" value="UCP018688"/>
</dbReference>
<dbReference type="PANTHER" id="PTHR41373:SF1">
    <property type="entry name" value="PHOSPHATIDYLGLYCEROL LYSYLTRANSFERASE C-TERMINAL DOMAIN-CONTAINING PROTEIN"/>
    <property type="match status" value="1"/>
</dbReference>